<keyword evidence="8" id="KW-0539">Nucleus</keyword>
<feature type="domain" description="RING-type" evidence="11">
    <location>
        <begin position="27"/>
        <end position="67"/>
    </location>
</feature>
<dbReference type="SUPFAM" id="SSF52113">
    <property type="entry name" value="BRCT domain"/>
    <property type="match status" value="2"/>
</dbReference>
<feature type="region of interest" description="Disordered" evidence="10">
    <location>
        <begin position="312"/>
        <end position="343"/>
    </location>
</feature>
<name>A0ABR1CY09_NECAM</name>
<dbReference type="PROSITE" id="PS00518">
    <property type="entry name" value="ZF_RING_1"/>
    <property type="match status" value="1"/>
</dbReference>
<proteinExistence type="predicted"/>
<keyword evidence="5 9" id="KW-0863">Zinc-finger</keyword>
<comment type="caution">
    <text evidence="13">The sequence shown here is derived from an EMBL/GenBank/DDBJ whole genome shotgun (WGS) entry which is preliminary data.</text>
</comment>
<dbReference type="CDD" id="cd00027">
    <property type="entry name" value="BRCT"/>
    <property type="match status" value="1"/>
</dbReference>
<dbReference type="PROSITE" id="PS50172">
    <property type="entry name" value="BRCT"/>
    <property type="match status" value="2"/>
</dbReference>
<dbReference type="Pfam" id="PF13920">
    <property type="entry name" value="zf-C3HC4_3"/>
    <property type="match status" value="1"/>
</dbReference>
<dbReference type="PROSITE" id="PS50089">
    <property type="entry name" value="ZF_RING_2"/>
    <property type="match status" value="1"/>
</dbReference>
<feature type="domain" description="BRCT" evidence="12">
    <location>
        <begin position="406"/>
        <end position="465"/>
    </location>
</feature>
<keyword evidence="6" id="KW-0862">Zinc</keyword>
<evidence type="ECO:0000313" key="13">
    <source>
        <dbReference type="EMBL" id="KAK6742553.1"/>
    </source>
</evidence>
<dbReference type="InterPro" id="IPR013083">
    <property type="entry name" value="Znf_RING/FYVE/PHD"/>
</dbReference>
<keyword evidence="3" id="KW-0677">Repeat</keyword>
<evidence type="ECO:0000256" key="7">
    <source>
        <dbReference type="ARBA" id="ARBA00023204"/>
    </source>
</evidence>
<evidence type="ECO:0000256" key="9">
    <source>
        <dbReference type="PROSITE-ProRule" id="PRU00175"/>
    </source>
</evidence>
<accession>A0ABR1CY09</accession>
<dbReference type="PANTHER" id="PTHR13763">
    <property type="entry name" value="BREAST CANCER TYPE 1 SUSCEPTIBILITY PROTEIN BRCA1"/>
    <property type="match status" value="1"/>
</dbReference>
<evidence type="ECO:0000256" key="1">
    <source>
        <dbReference type="ARBA" id="ARBA00004123"/>
    </source>
</evidence>
<evidence type="ECO:0000256" key="4">
    <source>
        <dbReference type="ARBA" id="ARBA00022763"/>
    </source>
</evidence>
<dbReference type="SUPFAM" id="SSF57850">
    <property type="entry name" value="RING/U-box"/>
    <property type="match status" value="1"/>
</dbReference>
<gene>
    <name evidence="13" type="primary">Necator_chrIII.g10815</name>
    <name evidence="13" type="ORF">RB195_010050</name>
</gene>
<feature type="domain" description="BRCT" evidence="12">
    <location>
        <begin position="483"/>
        <end position="583"/>
    </location>
</feature>
<dbReference type="Gene3D" id="3.40.50.10190">
    <property type="entry name" value="BRCT domain"/>
    <property type="match status" value="2"/>
</dbReference>
<feature type="compositionally biased region" description="Low complexity" evidence="10">
    <location>
        <begin position="324"/>
        <end position="333"/>
    </location>
</feature>
<evidence type="ECO:0000256" key="6">
    <source>
        <dbReference type="ARBA" id="ARBA00022833"/>
    </source>
</evidence>
<evidence type="ECO:0000256" key="8">
    <source>
        <dbReference type="ARBA" id="ARBA00023242"/>
    </source>
</evidence>
<dbReference type="InterPro" id="IPR036420">
    <property type="entry name" value="BRCT_dom_sf"/>
</dbReference>
<dbReference type="EMBL" id="JAVFWL010000003">
    <property type="protein sequence ID" value="KAK6742553.1"/>
    <property type="molecule type" value="Genomic_DNA"/>
</dbReference>
<dbReference type="InterPro" id="IPR001841">
    <property type="entry name" value="Znf_RING"/>
</dbReference>
<evidence type="ECO:0000313" key="14">
    <source>
        <dbReference type="Proteomes" id="UP001303046"/>
    </source>
</evidence>
<dbReference type="Proteomes" id="UP001303046">
    <property type="component" value="Unassembled WGS sequence"/>
</dbReference>
<dbReference type="Gene3D" id="3.30.40.10">
    <property type="entry name" value="Zinc/RING finger domain, C3HC4 (zinc finger)"/>
    <property type="match status" value="1"/>
</dbReference>
<evidence type="ECO:0000256" key="5">
    <source>
        <dbReference type="ARBA" id="ARBA00022771"/>
    </source>
</evidence>
<evidence type="ECO:0008006" key="15">
    <source>
        <dbReference type="Google" id="ProtNLM"/>
    </source>
</evidence>
<keyword evidence="14" id="KW-1185">Reference proteome</keyword>
<protein>
    <recommendedName>
        <fullName evidence="15">RING-type E3 ubiquitin transferase BRCA1</fullName>
    </recommendedName>
</protein>
<keyword evidence="4" id="KW-0227">DNA damage</keyword>
<dbReference type="Pfam" id="PF16589">
    <property type="entry name" value="BRCT_2"/>
    <property type="match status" value="1"/>
</dbReference>
<dbReference type="PANTHER" id="PTHR13763:SF0">
    <property type="entry name" value="BREAST CANCER TYPE 1 SUSCEPTIBILITY PROTEIN"/>
    <property type="match status" value="1"/>
</dbReference>
<organism evidence="13 14">
    <name type="scientific">Necator americanus</name>
    <name type="common">Human hookworm</name>
    <dbReference type="NCBI Taxonomy" id="51031"/>
    <lineage>
        <taxon>Eukaryota</taxon>
        <taxon>Metazoa</taxon>
        <taxon>Ecdysozoa</taxon>
        <taxon>Nematoda</taxon>
        <taxon>Chromadorea</taxon>
        <taxon>Rhabditida</taxon>
        <taxon>Rhabditina</taxon>
        <taxon>Rhabditomorpha</taxon>
        <taxon>Strongyloidea</taxon>
        <taxon>Ancylostomatidae</taxon>
        <taxon>Bunostominae</taxon>
        <taxon>Necator</taxon>
    </lineage>
</organism>
<dbReference type="InterPro" id="IPR001357">
    <property type="entry name" value="BRCT_dom"/>
</dbReference>
<evidence type="ECO:0000259" key="12">
    <source>
        <dbReference type="PROSITE" id="PS50172"/>
    </source>
</evidence>
<dbReference type="InterPro" id="IPR017907">
    <property type="entry name" value="Znf_RING_CS"/>
</dbReference>
<reference evidence="13 14" key="1">
    <citation type="submission" date="2023-08" db="EMBL/GenBank/DDBJ databases">
        <title>A Necator americanus chromosomal reference genome.</title>
        <authorList>
            <person name="Ilik V."/>
            <person name="Petrzelkova K.J."/>
            <person name="Pardy F."/>
            <person name="Fuh T."/>
            <person name="Niatou-Singa F.S."/>
            <person name="Gouil Q."/>
            <person name="Baker L."/>
            <person name="Ritchie M.E."/>
            <person name="Jex A.R."/>
            <person name="Gazzola D."/>
            <person name="Li H."/>
            <person name="Toshio Fujiwara R."/>
            <person name="Zhan B."/>
            <person name="Aroian R.V."/>
            <person name="Pafco B."/>
            <person name="Schwarz E.M."/>
        </authorList>
    </citation>
    <scope>NUCLEOTIDE SEQUENCE [LARGE SCALE GENOMIC DNA]</scope>
    <source>
        <strain evidence="13 14">Aroian</strain>
        <tissue evidence="13">Whole animal</tissue>
    </source>
</reference>
<evidence type="ECO:0000256" key="10">
    <source>
        <dbReference type="SAM" id="MobiDB-lite"/>
    </source>
</evidence>
<evidence type="ECO:0000259" key="11">
    <source>
        <dbReference type="PROSITE" id="PS50089"/>
    </source>
</evidence>
<sequence length="586" mass="66336">MSIYHRSYELSLNISSALTRIQSELRCGVCRSTFRNPVTAPCSHSFCKECLNQVFKHGKSIECPLCRKSITKRSCTSSEQHESLVKGYLQLGRIFSMELRNRKCSIPKELMYMESQIPTALGPCDSPIRDFRPEPQFVLPKPRIRKKQPLNTHSKVPKMDQICEESECKENLQMSTSRDCKSNEACPIKVKSNILARRSESDLIRYSTSRSVPVQCELPALNCICHDLRGSLEYFKKTCNLDCSSDLQALFTMAPEYKKILEENISMLHKFLPLPSRSVDSELSMKTNMINEEYSGVLPETQPCSYVSDETPLTVEKSEKGSESSHSSGGSFSDVVPQSPQANTDDMDITLRANFESFPQELGNEVKAAPTVLPSMVISVSRLSSTEDEGLVREFFSLFPNVAFHQEIASTSTHLVMMNCGEQTCVRKSLLYVFAVAHKCEILSRRWLEECVQSKLLLPTTPYTLTIDASTSETPGWLRSKSTKIPLFDQMKFFLPRSFSDSELLPLQKLKDLIIICGGSCYDKPWQLTGAEKAYTIFMPRSSNWDAAQRYEASMDGIPVIVADWVLDSIAEFRLMPIDSYRIRKK</sequence>
<dbReference type="InterPro" id="IPR031099">
    <property type="entry name" value="BRCA1-associated"/>
</dbReference>
<keyword evidence="2" id="KW-0479">Metal-binding</keyword>
<dbReference type="SMART" id="SM00184">
    <property type="entry name" value="RING"/>
    <property type="match status" value="1"/>
</dbReference>
<evidence type="ECO:0000256" key="2">
    <source>
        <dbReference type="ARBA" id="ARBA00022723"/>
    </source>
</evidence>
<comment type="subcellular location">
    <subcellularLocation>
        <location evidence="1">Nucleus</location>
    </subcellularLocation>
</comment>
<evidence type="ECO:0000256" key="3">
    <source>
        <dbReference type="ARBA" id="ARBA00022737"/>
    </source>
</evidence>
<keyword evidence="7" id="KW-0234">DNA repair</keyword>